<dbReference type="GO" id="GO:0004602">
    <property type="term" value="F:glutathione peroxidase activity"/>
    <property type="evidence" value="ECO:0007669"/>
    <property type="project" value="UniProtKB-ARBA"/>
</dbReference>
<proteinExistence type="predicted"/>
<evidence type="ECO:0000256" key="1">
    <source>
        <dbReference type="ARBA" id="ARBA00022448"/>
    </source>
</evidence>
<dbReference type="NCBIfam" id="TIGR02180">
    <property type="entry name" value="GRX_euk"/>
    <property type="match status" value="1"/>
</dbReference>
<dbReference type="GO" id="GO:0005737">
    <property type="term" value="C:cytoplasm"/>
    <property type="evidence" value="ECO:0007669"/>
    <property type="project" value="TreeGrafter"/>
</dbReference>
<evidence type="ECO:0000256" key="2">
    <source>
        <dbReference type="ARBA" id="ARBA00022982"/>
    </source>
</evidence>
<dbReference type="GO" id="GO:0034599">
    <property type="term" value="P:cellular response to oxidative stress"/>
    <property type="evidence" value="ECO:0007669"/>
    <property type="project" value="TreeGrafter"/>
</dbReference>
<dbReference type="InterPro" id="IPR002109">
    <property type="entry name" value="Glutaredoxin"/>
</dbReference>
<evidence type="ECO:0000256" key="3">
    <source>
        <dbReference type="ARBA" id="ARBA00023157"/>
    </source>
</evidence>
<dbReference type="OrthoDB" id="418495at2759"/>
<keyword evidence="4" id="KW-0676">Redox-active center</keyword>
<dbReference type="InterPro" id="IPR011767">
    <property type="entry name" value="GLR_AS"/>
</dbReference>
<dbReference type="GO" id="GO:0005634">
    <property type="term" value="C:nucleus"/>
    <property type="evidence" value="ECO:0007669"/>
    <property type="project" value="TreeGrafter"/>
</dbReference>
<dbReference type="InterPro" id="IPR036249">
    <property type="entry name" value="Thioredoxin-like_sf"/>
</dbReference>
<evidence type="ECO:0000313" key="7">
    <source>
        <dbReference type="Proteomes" id="UP001150925"/>
    </source>
</evidence>
<keyword evidence="1" id="KW-0813">Transport</keyword>
<comment type="caution">
    <text evidence="6">The sequence shown here is derived from an EMBL/GenBank/DDBJ whole genome shotgun (WGS) entry which is preliminary data.</text>
</comment>
<dbReference type="EMBL" id="JANBPY010000644">
    <property type="protein sequence ID" value="KAJ1964974.1"/>
    <property type="molecule type" value="Genomic_DNA"/>
</dbReference>
<dbReference type="InterPro" id="IPR011899">
    <property type="entry name" value="Glutaredoxin_euk/vir"/>
</dbReference>
<accession>A0A9W8AT32</accession>
<dbReference type="InterPro" id="IPR014025">
    <property type="entry name" value="Glutaredoxin_subgr"/>
</dbReference>
<evidence type="ECO:0000259" key="5">
    <source>
        <dbReference type="Pfam" id="PF00462"/>
    </source>
</evidence>
<evidence type="ECO:0000256" key="4">
    <source>
        <dbReference type="ARBA" id="ARBA00023284"/>
    </source>
</evidence>
<keyword evidence="7" id="KW-1185">Reference proteome</keyword>
<evidence type="ECO:0000313" key="6">
    <source>
        <dbReference type="EMBL" id="KAJ1964974.1"/>
    </source>
</evidence>
<dbReference type="Pfam" id="PF00462">
    <property type="entry name" value="Glutaredoxin"/>
    <property type="match status" value="1"/>
</dbReference>
<dbReference type="FunFam" id="3.40.30.10:FF:000026">
    <property type="entry name" value="Glutaredoxin 2"/>
    <property type="match status" value="1"/>
</dbReference>
<dbReference type="CDD" id="cd03419">
    <property type="entry name" value="GRX_GRXh_1_2_like"/>
    <property type="match status" value="1"/>
</dbReference>
<protein>
    <submittedName>
        <fullName evidence="6">Glutaredoxin</fullName>
    </submittedName>
</protein>
<reference evidence="6" key="1">
    <citation type="submission" date="2022-07" db="EMBL/GenBank/DDBJ databases">
        <title>Phylogenomic reconstructions and comparative analyses of Kickxellomycotina fungi.</title>
        <authorList>
            <person name="Reynolds N.K."/>
            <person name="Stajich J.E."/>
            <person name="Barry K."/>
            <person name="Grigoriev I.V."/>
            <person name="Crous P."/>
            <person name="Smith M.E."/>
        </authorList>
    </citation>
    <scope>NUCLEOTIDE SEQUENCE</scope>
    <source>
        <strain evidence="6">RSA 1196</strain>
    </source>
</reference>
<sequence length="102" mass="11093">MSSAALEKVNQLILENVVMMFSKSYCPYCKRAATALTKNNIKFTQLELDQTDDGPALQAALLQKTGQRTVPNVFVHQKHIGGCDDLLAGLNNGSVQKLLASN</sequence>
<keyword evidence="3" id="KW-1015">Disulfide bond</keyword>
<dbReference type="PROSITE" id="PS00195">
    <property type="entry name" value="GLUTAREDOXIN_1"/>
    <property type="match status" value="1"/>
</dbReference>
<keyword evidence="2" id="KW-0249">Electron transport</keyword>
<organism evidence="6 7">
    <name type="scientific">Dispira parvispora</name>
    <dbReference type="NCBI Taxonomy" id="1520584"/>
    <lineage>
        <taxon>Eukaryota</taxon>
        <taxon>Fungi</taxon>
        <taxon>Fungi incertae sedis</taxon>
        <taxon>Zoopagomycota</taxon>
        <taxon>Kickxellomycotina</taxon>
        <taxon>Dimargaritomycetes</taxon>
        <taxon>Dimargaritales</taxon>
        <taxon>Dimargaritaceae</taxon>
        <taxon>Dispira</taxon>
    </lineage>
</organism>
<gene>
    <name evidence="6" type="primary">TTR1</name>
    <name evidence="6" type="ORF">IWQ62_002782</name>
</gene>
<dbReference type="PRINTS" id="PR00160">
    <property type="entry name" value="GLUTAREDOXIN"/>
</dbReference>
<feature type="domain" description="Glutaredoxin" evidence="5">
    <location>
        <begin position="18"/>
        <end position="80"/>
    </location>
</feature>
<dbReference type="Gene3D" id="3.40.30.10">
    <property type="entry name" value="Glutaredoxin"/>
    <property type="match status" value="1"/>
</dbReference>
<dbReference type="Proteomes" id="UP001150925">
    <property type="component" value="Unassembled WGS sequence"/>
</dbReference>
<dbReference type="PANTHER" id="PTHR45694">
    <property type="entry name" value="GLUTAREDOXIN 2"/>
    <property type="match status" value="1"/>
</dbReference>
<dbReference type="PROSITE" id="PS51354">
    <property type="entry name" value="GLUTAREDOXIN_2"/>
    <property type="match status" value="1"/>
</dbReference>
<dbReference type="PANTHER" id="PTHR45694:SF18">
    <property type="entry name" value="GLUTAREDOXIN-1-RELATED"/>
    <property type="match status" value="1"/>
</dbReference>
<name>A0A9W8AT32_9FUNG</name>
<dbReference type="SUPFAM" id="SSF52833">
    <property type="entry name" value="Thioredoxin-like"/>
    <property type="match status" value="1"/>
</dbReference>
<dbReference type="AlphaFoldDB" id="A0A9W8AT32"/>
<dbReference type="GO" id="GO:0015038">
    <property type="term" value="F:glutathione disulfide oxidoreductase activity"/>
    <property type="evidence" value="ECO:0007669"/>
    <property type="project" value="TreeGrafter"/>
</dbReference>